<dbReference type="NCBIfam" id="TIGR01180">
    <property type="entry name" value="aman2_put"/>
    <property type="match status" value="1"/>
</dbReference>
<dbReference type="Gene3D" id="1.20.1610.10">
    <property type="entry name" value="alpha-1,2-mannosidases domains"/>
    <property type="match status" value="1"/>
</dbReference>
<dbReference type="Gene3D" id="3.30.2080.10">
    <property type="entry name" value="GH92 mannosidase domain"/>
    <property type="match status" value="1"/>
</dbReference>
<proteinExistence type="predicted"/>
<dbReference type="InterPro" id="IPR050883">
    <property type="entry name" value="PNGase"/>
</dbReference>
<dbReference type="SUPFAM" id="SSF48208">
    <property type="entry name" value="Six-hairpin glycosidases"/>
    <property type="match status" value="1"/>
</dbReference>
<evidence type="ECO:0000313" key="7">
    <source>
        <dbReference type="EMBL" id="OXA81059.1"/>
    </source>
</evidence>
<evidence type="ECO:0000259" key="5">
    <source>
        <dbReference type="Pfam" id="PF07971"/>
    </source>
</evidence>
<dbReference type="Pfam" id="PF17678">
    <property type="entry name" value="Glyco_hydro_92N"/>
    <property type="match status" value="1"/>
</dbReference>
<keyword evidence="3" id="KW-0106">Calcium</keyword>
<dbReference type="InterPro" id="IPR041371">
    <property type="entry name" value="GH92_N"/>
</dbReference>
<feature type="domain" description="Glycosyl hydrolase family 92 N-terminal" evidence="6">
    <location>
        <begin position="31"/>
        <end position="269"/>
    </location>
</feature>
<dbReference type="Gene3D" id="1.20.1050.60">
    <property type="entry name" value="alpha-1,2-mannosidase"/>
    <property type="match status" value="1"/>
</dbReference>
<dbReference type="InterPro" id="IPR012939">
    <property type="entry name" value="Glyco_hydro_92"/>
</dbReference>
<feature type="chain" id="PRO_5047033735" evidence="4">
    <location>
        <begin position="24"/>
        <end position="756"/>
    </location>
</feature>
<comment type="cofactor">
    <cofactor evidence="1">
        <name>Ca(2+)</name>
        <dbReference type="ChEBI" id="CHEBI:29108"/>
    </cofactor>
</comment>
<dbReference type="PANTHER" id="PTHR12143">
    <property type="entry name" value="PEPTIDE N-GLYCANASE PNGASE -RELATED"/>
    <property type="match status" value="1"/>
</dbReference>
<dbReference type="Gene3D" id="2.70.98.10">
    <property type="match status" value="1"/>
</dbReference>
<sequence length="756" mass="85006">MKITKHKSTVLAALFFAGSFAFAQKKAPVDYVNNFIGTGEWGNLYPGAQAPFGMISISPNNVFENYETSRSGYRYTQDEIYGFGMTHFSGVGCHAMQDLPFTPVVGDLNVSPVYNKSAYKSKFSHQNEVAKPGYYSVKLDTYQTDVKFTTTQRASIGEIDFPLNKEASVVFAPTNNANGISAGQLNIDSKKNRVSGFMSTGGFCWRDPNDRPYKVYFVAEFDVPFKEVGNWRAENKTKGSENISGSAIAAYVTFNLEGKTKVKMRSAISFVSVENAIQNLNAEISDWNFENTYQNVHSEWEKYLNKIVVEGKNEDEKTVFYTSVSRTLLQPNVFEDVNGDYIGFDDKIHKIEKGRNKYVNFSLWDTYRTTAQVQAIIAPKESSDMIQSLLLDAQQGGSFPNWSMNNQEYGVMNGYSPFPFIANMYAMGAKDFDLIMVKDMMKKVSTEFHSSRQSHGWYAVEEYKKLGYVPVDLHGYGASMTLEYGVDDYSIAKICKAANDLEAEKYYLNRSQNAFTLLNPENKLIQGRNSDGKFITPFSDSSENGFNEGCAMQYFWSVPQSMKKLIDKAGGAGFIEKRLDQFVSKIETGWAPEKPFYWVGNEPCFGAMYVYNYLQKPWKAQYNVRRVTEVFKNSPNGMPGDDDVGAMSALYVFSALGFYPNLPGEAGFTITGPLFEKTTISLENGKKITIDGKNAEFNAPYIQEMKLNGKNVSSLWLDWNALSQGGSIEFKMGKNPNKKWGSAISDMPPTYYPEKK</sequence>
<feature type="signal peptide" evidence="4">
    <location>
        <begin position="1"/>
        <end position="23"/>
    </location>
</feature>
<evidence type="ECO:0000259" key="6">
    <source>
        <dbReference type="Pfam" id="PF17678"/>
    </source>
</evidence>
<gene>
    <name evidence="7" type="ORF">B0A65_04750</name>
</gene>
<evidence type="ECO:0000313" key="8">
    <source>
        <dbReference type="Proteomes" id="UP000198382"/>
    </source>
</evidence>
<keyword evidence="4" id="KW-0732">Signal</keyword>
<evidence type="ECO:0000256" key="1">
    <source>
        <dbReference type="ARBA" id="ARBA00001913"/>
    </source>
</evidence>
<name>A0ABX4BTQ1_FLAFR</name>
<evidence type="ECO:0000256" key="3">
    <source>
        <dbReference type="ARBA" id="ARBA00022837"/>
    </source>
</evidence>
<comment type="subunit">
    <text evidence="2">Monomer.</text>
</comment>
<dbReference type="EMBL" id="MUGV01000009">
    <property type="protein sequence ID" value="OXA81059.1"/>
    <property type="molecule type" value="Genomic_DNA"/>
</dbReference>
<dbReference type="InterPro" id="IPR008928">
    <property type="entry name" value="6-hairpin_glycosidase_sf"/>
</dbReference>
<dbReference type="Pfam" id="PF07971">
    <property type="entry name" value="Glyco_hydro_92"/>
    <property type="match status" value="1"/>
</dbReference>
<dbReference type="PANTHER" id="PTHR12143:SF39">
    <property type="entry name" value="SECRETED PROTEIN"/>
    <property type="match status" value="1"/>
</dbReference>
<dbReference type="RefSeq" id="WP_074662325.1">
    <property type="nucleotide sequence ID" value="NZ_MUGV01000009.1"/>
</dbReference>
<organism evidence="7 8">
    <name type="scientific">Flavobacterium frigidimaris</name>
    <dbReference type="NCBI Taxonomy" id="262320"/>
    <lineage>
        <taxon>Bacteria</taxon>
        <taxon>Pseudomonadati</taxon>
        <taxon>Bacteroidota</taxon>
        <taxon>Flavobacteriia</taxon>
        <taxon>Flavobacteriales</taxon>
        <taxon>Flavobacteriaceae</taxon>
        <taxon>Flavobacterium</taxon>
    </lineage>
</organism>
<dbReference type="InterPro" id="IPR005887">
    <property type="entry name" value="GH92_a_mannosidase_put"/>
</dbReference>
<protein>
    <submittedName>
        <fullName evidence="7">Alpha-1,2-mannosidase</fullName>
    </submittedName>
</protein>
<reference evidence="7 8" key="1">
    <citation type="submission" date="2016-11" db="EMBL/GenBank/DDBJ databases">
        <title>Whole genomes of Flavobacteriaceae.</title>
        <authorList>
            <person name="Stine C."/>
            <person name="Li C."/>
            <person name="Tadesse D."/>
        </authorList>
    </citation>
    <scope>NUCLEOTIDE SEQUENCE [LARGE SCALE GENOMIC DNA]</scope>
    <source>
        <strain evidence="7 8">DSM 15937</strain>
    </source>
</reference>
<evidence type="ECO:0000256" key="2">
    <source>
        <dbReference type="ARBA" id="ARBA00011245"/>
    </source>
</evidence>
<accession>A0ABX4BTQ1</accession>
<feature type="domain" description="Glycosyl hydrolase family 92" evidence="5">
    <location>
        <begin position="275"/>
        <end position="734"/>
    </location>
</feature>
<dbReference type="InterPro" id="IPR014718">
    <property type="entry name" value="GH-type_carb-bd"/>
</dbReference>
<dbReference type="Proteomes" id="UP000198382">
    <property type="component" value="Unassembled WGS sequence"/>
</dbReference>
<comment type="caution">
    <text evidence="7">The sequence shown here is derived from an EMBL/GenBank/DDBJ whole genome shotgun (WGS) entry which is preliminary data.</text>
</comment>
<evidence type="ECO:0000256" key="4">
    <source>
        <dbReference type="SAM" id="SignalP"/>
    </source>
</evidence>
<keyword evidence="8" id="KW-1185">Reference proteome</keyword>